<keyword evidence="2" id="KW-0238">DNA-binding</keyword>
<dbReference type="Gene3D" id="1.10.10.10">
    <property type="entry name" value="Winged helix-like DNA-binding domain superfamily/Winged helix DNA-binding domain"/>
    <property type="match status" value="1"/>
</dbReference>
<name>A0A263D0Z3_9PSEU</name>
<protein>
    <submittedName>
        <fullName evidence="2">DNA-binding protein</fullName>
    </submittedName>
</protein>
<dbReference type="InParanoid" id="A0A263D0Z3"/>
<comment type="caution">
    <text evidence="2">The sequence shown here is derived from an EMBL/GenBank/DDBJ whole genome shotgun (WGS) entry which is preliminary data.</text>
</comment>
<accession>A0A263D0Z3</accession>
<feature type="domain" description="Helix-turn-helix type 11" evidence="1">
    <location>
        <begin position="35"/>
        <end position="92"/>
    </location>
</feature>
<sequence length="157" mass="16390">MPASRRTAGTERRLIGSGRYPGMTQLHQAVPLVERQHALIEEMRARAPRFVTGRVLAERTGTTVRTVERDVARLRAAGIPIEVKRGASGGYRLAVPSPVAPLTFSPGEIAALVASLVALGPYTSATAQSALAKLVTTFGGQGGIGSTGTTDKPASRS</sequence>
<evidence type="ECO:0000313" key="2">
    <source>
        <dbReference type="EMBL" id="OZM72011.1"/>
    </source>
</evidence>
<dbReference type="PANTHER" id="PTHR34580:SF3">
    <property type="entry name" value="PROTEIN PAFB"/>
    <property type="match status" value="1"/>
</dbReference>
<dbReference type="EMBL" id="NKYE01000010">
    <property type="protein sequence ID" value="OZM72011.1"/>
    <property type="molecule type" value="Genomic_DNA"/>
</dbReference>
<proteinExistence type="predicted"/>
<gene>
    <name evidence="2" type="ORF">CFN78_17915</name>
</gene>
<dbReference type="InterPro" id="IPR036388">
    <property type="entry name" value="WH-like_DNA-bd_sf"/>
</dbReference>
<evidence type="ECO:0000259" key="1">
    <source>
        <dbReference type="Pfam" id="PF08279"/>
    </source>
</evidence>
<dbReference type="InterPro" id="IPR051534">
    <property type="entry name" value="CBASS_pafABC_assoc_protein"/>
</dbReference>
<dbReference type="RefSeq" id="WP_094863967.1">
    <property type="nucleotide sequence ID" value="NZ_NKYE01000010.1"/>
</dbReference>
<evidence type="ECO:0000313" key="3">
    <source>
        <dbReference type="Proteomes" id="UP000242444"/>
    </source>
</evidence>
<dbReference type="AlphaFoldDB" id="A0A263D0Z3"/>
<dbReference type="Proteomes" id="UP000242444">
    <property type="component" value="Unassembled WGS sequence"/>
</dbReference>
<dbReference type="InterPro" id="IPR013196">
    <property type="entry name" value="HTH_11"/>
</dbReference>
<dbReference type="PANTHER" id="PTHR34580">
    <property type="match status" value="1"/>
</dbReference>
<dbReference type="GO" id="GO:0003677">
    <property type="term" value="F:DNA binding"/>
    <property type="evidence" value="ECO:0007669"/>
    <property type="project" value="UniProtKB-KW"/>
</dbReference>
<dbReference type="InterPro" id="IPR036390">
    <property type="entry name" value="WH_DNA-bd_sf"/>
</dbReference>
<keyword evidence="3" id="KW-1185">Reference proteome</keyword>
<dbReference type="Pfam" id="PF08279">
    <property type="entry name" value="HTH_11"/>
    <property type="match status" value="1"/>
</dbReference>
<organism evidence="2 3">
    <name type="scientific">Amycolatopsis antarctica</name>
    <dbReference type="NCBI Taxonomy" id="1854586"/>
    <lineage>
        <taxon>Bacteria</taxon>
        <taxon>Bacillati</taxon>
        <taxon>Actinomycetota</taxon>
        <taxon>Actinomycetes</taxon>
        <taxon>Pseudonocardiales</taxon>
        <taxon>Pseudonocardiaceae</taxon>
        <taxon>Amycolatopsis</taxon>
    </lineage>
</organism>
<dbReference type="SUPFAM" id="SSF46785">
    <property type="entry name" value="Winged helix' DNA-binding domain"/>
    <property type="match status" value="1"/>
</dbReference>
<dbReference type="OrthoDB" id="3634743at2"/>
<reference evidence="2 3" key="1">
    <citation type="submission" date="2017-07" db="EMBL/GenBank/DDBJ databases">
        <title>Amycolatopsis antarcticus sp. nov., isolated from the surface of an Antarcticus brown macroalga.</title>
        <authorList>
            <person name="Wang J."/>
            <person name="Leiva S."/>
            <person name="Huang J."/>
            <person name="Huang Y."/>
        </authorList>
    </citation>
    <scope>NUCLEOTIDE SEQUENCE [LARGE SCALE GENOMIC DNA]</scope>
    <source>
        <strain evidence="2 3">AU-G6</strain>
    </source>
</reference>